<dbReference type="OMA" id="DERYNVE"/>
<dbReference type="FunCoup" id="Q6BQE4">
    <property type="interactions" value="77"/>
</dbReference>
<dbReference type="OrthoDB" id="2159786at2759"/>
<feature type="region of interest" description="Disordered" evidence="1">
    <location>
        <begin position="427"/>
        <end position="446"/>
    </location>
</feature>
<sequence>MFEDFLSDPKYSNSKKKHKQLQRLLLKYIEVQKFQEIKSNEDLTLQQRQKLNKARTKKKILKKIHEELNERIRPEETFEIWHLYKNLNLDRQKSGKKYNANGQGNMTEKLMDDLINSNENDEVESEESDNEQSVDNQLDRFLNSFDSSSTWTKANFLIKTKGLEVLPHDSLETDSPSMIRNGNVGLRNHHINNLKTLLHVNILRRNWGLAYKIFCLLIRLPKVDIRSLWPLGIEILNRQREETAYDNKDIKLFKDEKFFDWLSSFFIINRHSNTFNLSNTRKISAPIWRSGSKTHTPMYVITSLWGLMIKNKYTRLRDRLDELLLEPPYDTDGVFYFLMALCKLLENFKLANKFSSFGNEAPIEESENEDNDEMDDLFFTSKNDIHKKVIENQKVIERNLEKCKEFNFEFPKSLLNNEINGIMKQINEDHNDSNSPLSSSSERDFDSENDIHIRNISSTPLDVEPIFGDIDGKVKSRQNSIDSYENKSSFENAENNEMNNNLEENSQSMNFDFDFD</sequence>
<evidence type="ECO:0000313" key="3">
    <source>
        <dbReference type="Proteomes" id="UP000000599"/>
    </source>
</evidence>
<dbReference type="eggNOG" id="ENOG502R1IK">
    <property type="taxonomic scope" value="Eukaryota"/>
</dbReference>
<dbReference type="Proteomes" id="UP000000599">
    <property type="component" value="Chromosome E"/>
</dbReference>
<dbReference type="GO" id="GO:0070860">
    <property type="term" value="C:RNA polymerase I core factor complex"/>
    <property type="evidence" value="ECO:0007669"/>
    <property type="project" value="TreeGrafter"/>
</dbReference>
<name>Q6BQE4_DEBHA</name>
<dbReference type="GO" id="GO:0042790">
    <property type="term" value="P:nucleolar large rRNA transcription by RNA polymerase I"/>
    <property type="evidence" value="ECO:0007669"/>
    <property type="project" value="TreeGrafter"/>
</dbReference>
<dbReference type="GeneID" id="2902460"/>
<dbReference type="AlphaFoldDB" id="Q6BQE4"/>
<dbReference type="RefSeq" id="XP_459576.2">
    <property type="nucleotide sequence ID" value="XM_459576.1"/>
</dbReference>
<dbReference type="InParanoid" id="Q6BQE4"/>
<dbReference type="PANTHER" id="PTHR28244">
    <property type="entry name" value="RNA POLYMERASE I-SPECIFIC TRANSCRIPTION INITIATION FACTOR RRN11"/>
    <property type="match status" value="1"/>
</dbReference>
<reference evidence="2 3" key="1">
    <citation type="journal article" date="2004" name="Nature">
        <title>Genome evolution in yeasts.</title>
        <authorList>
            <consortium name="Genolevures"/>
            <person name="Dujon B."/>
            <person name="Sherman D."/>
            <person name="Fischer G."/>
            <person name="Durrens P."/>
            <person name="Casaregola S."/>
            <person name="Lafontaine I."/>
            <person name="de Montigny J."/>
            <person name="Marck C."/>
            <person name="Neuveglise C."/>
            <person name="Talla E."/>
            <person name="Goffard N."/>
            <person name="Frangeul L."/>
            <person name="Aigle M."/>
            <person name="Anthouard V."/>
            <person name="Babour A."/>
            <person name="Barbe V."/>
            <person name="Barnay S."/>
            <person name="Blanchin S."/>
            <person name="Beckerich J.M."/>
            <person name="Beyne E."/>
            <person name="Bleykasten C."/>
            <person name="Boisrame A."/>
            <person name="Boyer J."/>
            <person name="Cattolico L."/>
            <person name="Confanioleri F."/>
            <person name="de Daruvar A."/>
            <person name="Despons L."/>
            <person name="Fabre E."/>
            <person name="Fairhead C."/>
            <person name="Ferry-Dumazet H."/>
            <person name="Groppi A."/>
            <person name="Hantraye F."/>
            <person name="Hennequin C."/>
            <person name="Jauniaux N."/>
            <person name="Joyet P."/>
            <person name="Kachouri R."/>
            <person name="Kerrest A."/>
            <person name="Koszul R."/>
            <person name="Lemaire M."/>
            <person name="Lesur I."/>
            <person name="Ma L."/>
            <person name="Muller H."/>
            <person name="Nicaud J.M."/>
            <person name="Nikolski M."/>
            <person name="Oztas S."/>
            <person name="Ozier-Kalogeropoulos O."/>
            <person name="Pellenz S."/>
            <person name="Potier S."/>
            <person name="Richard G.F."/>
            <person name="Straub M.L."/>
            <person name="Suleau A."/>
            <person name="Swennene D."/>
            <person name="Tekaia F."/>
            <person name="Wesolowski-Louvel M."/>
            <person name="Westhof E."/>
            <person name="Wirth B."/>
            <person name="Zeniou-Meyer M."/>
            <person name="Zivanovic I."/>
            <person name="Bolotin-Fukuhara M."/>
            <person name="Thierry A."/>
            <person name="Bouchier C."/>
            <person name="Caudron B."/>
            <person name="Scarpelli C."/>
            <person name="Gaillardin C."/>
            <person name="Weissenbach J."/>
            <person name="Wincker P."/>
            <person name="Souciet J.L."/>
        </authorList>
    </citation>
    <scope>NUCLEOTIDE SEQUENCE [LARGE SCALE GENOMIC DNA]</scope>
    <source>
        <strain evidence="3">ATCC 36239 / CBS 767 / BCRC 21394 / JCM 1990 / NBRC 0083 / IGC 2968</strain>
    </source>
</reference>
<evidence type="ECO:0000256" key="1">
    <source>
        <dbReference type="SAM" id="MobiDB-lite"/>
    </source>
</evidence>
<dbReference type="Pfam" id="PF04090">
    <property type="entry name" value="Rrn11"/>
    <property type="match status" value="1"/>
</dbReference>
<dbReference type="KEGG" id="dha:DEHA2E05830g"/>
<keyword evidence="3" id="KW-1185">Reference proteome</keyword>
<dbReference type="GO" id="GO:0001164">
    <property type="term" value="F:RNA polymerase I core promoter sequence-specific DNA binding"/>
    <property type="evidence" value="ECO:0007669"/>
    <property type="project" value="InterPro"/>
</dbReference>
<dbReference type="EMBL" id="CR382137">
    <property type="protein sequence ID" value="CAG87803.2"/>
    <property type="molecule type" value="Genomic_DNA"/>
</dbReference>
<feature type="region of interest" description="Disordered" evidence="1">
    <location>
        <begin position="478"/>
        <end position="516"/>
    </location>
</feature>
<protein>
    <submittedName>
        <fullName evidence="2">DEHA2E05830p</fullName>
    </submittedName>
</protein>
<proteinExistence type="predicted"/>
<dbReference type="HOGENOM" id="CLU_025508_0_0_1"/>
<evidence type="ECO:0000313" key="2">
    <source>
        <dbReference type="EMBL" id="CAG87803.2"/>
    </source>
</evidence>
<organism evidence="2 3">
    <name type="scientific">Debaryomyces hansenii (strain ATCC 36239 / CBS 767 / BCRC 21394 / JCM 1990 / NBRC 0083 / IGC 2968)</name>
    <name type="common">Yeast</name>
    <name type="synonym">Torulaspora hansenii</name>
    <dbReference type="NCBI Taxonomy" id="284592"/>
    <lineage>
        <taxon>Eukaryota</taxon>
        <taxon>Fungi</taxon>
        <taxon>Dikarya</taxon>
        <taxon>Ascomycota</taxon>
        <taxon>Saccharomycotina</taxon>
        <taxon>Pichiomycetes</taxon>
        <taxon>Debaryomycetaceae</taxon>
        <taxon>Debaryomyces</taxon>
    </lineage>
</organism>
<dbReference type="VEuPathDB" id="FungiDB:DEHA2E05830g"/>
<dbReference type="GO" id="GO:0001181">
    <property type="term" value="F:RNA polymerase I general transcription initiation factor activity"/>
    <property type="evidence" value="ECO:0007669"/>
    <property type="project" value="InterPro"/>
</dbReference>
<dbReference type="InterPro" id="IPR016850">
    <property type="entry name" value="TIF_Rrn11_budding_yeast"/>
</dbReference>
<feature type="compositionally biased region" description="Polar residues" evidence="1">
    <location>
        <begin position="478"/>
        <end position="490"/>
    </location>
</feature>
<gene>
    <name evidence="2" type="ordered locus">DEHA2E05830g</name>
</gene>
<dbReference type="GO" id="GO:0017025">
    <property type="term" value="F:TBP-class protein binding"/>
    <property type="evidence" value="ECO:0007669"/>
    <property type="project" value="TreeGrafter"/>
</dbReference>
<dbReference type="STRING" id="284592.Q6BQE4"/>
<dbReference type="InterPro" id="IPR007224">
    <property type="entry name" value="TIF_Rrn11"/>
</dbReference>
<dbReference type="PIRSF" id="PIRSF027133">
    <property type="entry name" value="Rrn11"/>
    <property type="match status" value="1"/>
</dbReference>
<dbReference type="InterPro" id="IPR053029">
    <property type="entry name" value="RNA_pol_I-specific_init_factor"/>
</dbReference>
<dbReference type="PANTHER" id="PTHR28244:SF1">
    <property type="entry name" value="RNA POLYMERASE I-SPECIFIC TRANSCRIPTION INITIATION FACTOR RRN11"/>
    <property type="match status" value="1"/>
</dbReference>
<feature type="compositionally biased region" description="Low complexity" evidence="1">
    <location>
        <begin position="491"/>
        <end position="505"/>
    </location>
</feature>
<accession>Q6BQE4</accession>